<evidence type="ECO:0000313" key="3">
    <source>
        <dbReference type="Proteomes" id="UP000000768"/>
    </source>
</evidence>
<dbReference type="AlphaFoldDB" id="A0A1B6PKC8"/>
<dbReference type="Gramene" id="KXG26124">
    <property type="protein sequence ID" value="KXG26124"/>
    <property type="gene ID" value="SORBI_3006G053800"/>
</dbReference>
<dbReference type="STRING" id="4558.A0A1B6PKC8"/>
<dbReference type="InParanoid" id="A0A1B6PKC8"/>
<sequence>MRCVLVSPPTKTWTMRRGCVHGHEMSTPSLTTLSCPCPRHLRCPRRHPLTTFTHTVSLCTLHCCADPMHIRYAWINSQATHSPLQLQRREVPAMAQPRTAALLFLLAASVVAAAAAEVEAPAPARAAATTTRTTGCRRGDLVVRQRATGRVVEGKPEYAVEVRNACRCAQSRVLLRCYGLSSVEAVDPRAIRAVDGERCLLRGGRPLPPRGGAVRFTYAWMTPQDFPLVSAHPHC</sequence>
<dbReference type="eggNOG" id="ENOG502SZDK">
    <property type="taxonomic scope" value="Eukaryota"/>
</dbReference>
<gene>
    <name evidence="2" type="ORF">SORBI_3006G053800</name>
</gene>
<dbReference type="InterPro" id="IPR040361">
    <property type="entry name" value="TPD1"/>
</dbReference>
<organism evidence="2 3">
    <name type="scientific">Sorghum bicolor</name>
    <name type="common">Sorghum</name>
    <name type="synonym">Sorghum vulgare</name>
    <dbReference type="NCBI Taxonomy" id="4558"/>
    <lineage>
        <taxon>Eukaryota</taxon>
        <taxon>Viridiplantae</taxon>
        <taxon>Streptophyta</taxon>
        <taxon>Embryophyta</taxon>
        <taxon>Tracheophyta</taxon>
        <taxon>Spermatophyta</taxon>
        <taxon>Magnoliopsida</taxon>
        <taxon>Liliopsida</taxon>
        <taxon>Poales</taxon>
        <taxon>Poaceae</taxon>
        <taxon>PACMAD clade</taxon>
        <taxon>Panicoideae</taxon>
        <taxon>Andropogonodae</taxon>
        <taxon>Andropogoneae</taxon>
        <taxon>Sorghinae</taxon>
        <taxon>Sorghum</taxon>
    </lineage>
</organism>
<dbReference type="OMA" id="WINSQAT"/>
<dbReference type="Proteomes" id="UP000000768">
    <property type="component" value="Chromosome 6"/>
</dbReference>
<reference evidence="3" key="2">
    <citation type="journal article" date="2018" name="Plant J.">
        <title>The Sorghum bicolor reference genome: improved assembly, gene annotations, a transcriptome atlas, and signatures of genome organization.</title>
        <authorList>
            <person name="McCormick R.F."/>
            <person name="Truong S.K."/>
            <person name="Sreedasyam A."/>
            <person name="Jenkins J."/>
            <person name="Shu S."/>
            <person name="Sims D."/>
            <person name="Kennedy M."/>
            <person name="Amirebrahimi M."/>
            <person name="Weers B.D."/>
            <person name="McKinley B."/>
            <person name="Mattison A."/>
            <person name="Morishige D.T."/>
            <person name="Grimwood J."/>
            <person name="Schmutz J."/>
            <person name="Mullet J.E."/>
        </authorList>
    </citation>
    <scope>NUCLEOTIDE SEQUENCE [LARGE SCALE GENOMIC DNA]</scope>
    <source>
        <strain evidence="3">cv. BTx623</strain>
    </source>
</reference>
<keyword evidence="1" id="KW-0732">Signal</keyword>
<evidence type="ECO:0000256" key="1">
    <source>
        <dbReference type="ARBA" id="ARBA00022729"/>
    </source>
</evidence>
<dbReference type="Pfam" id="PF24068">
    <property type="entry name" value="TPD1_C"/>
    <property type="match status" value="1"/>
</dbReference>
<dbReference type="PANTHER" id="PTHR33184">
    <property type="entry name" value="PROTEIN TAPETUM DETERMINANT 1-LIKE-RELATED"/>
    <property type="match status" value="1"/>
</dbReference>
<dbReference type="GO" id="GO:0001709">
    <property type="term" value="P:cell fate determination"/>
    <property type="evidence" value="ECO:0000318"/>
    <property type="project" value="GO_Central"/>
</dbReference>
<keyword evidence="3" id="KW-1185">Reference proteome</keyword>
<proteinExistence type="predicted"/>
<dbReference type="PROSITE" id="PS51257">
    <property type="entry name" value="PROKAR_LIPOPROTEIN"/>
    <property type="match status" value="1"/>
</dbReference>
<dbReference type="EMBL" id="CM000765">
    <property type="protein sequence ID" value="KXG26124.1"/>
    <property type="molecule type" value="Genomic_DNA"/>
</dbReference>
<protein>
    <submittedName>
        <fullName evidence="2">Uncharacterized protein</fullName>
    </submittedName>
</protein>
<name>A0A1B6PKC8_SORBI</name>
<accession>A0A1B6PKC8</accession>
<reference evidence="2 3" key="1">
    <citation type="journal article" date="2009" name="Nature">
        <title>The Sorghum bicolor genome and the diversification of grasses.</title>
        <authorList>
            <person name="Paterson A.H."/>
            <person name="Bowers J.E."/>
            <person name="Bruggmann R."/>
            <person name="Dubchak I."/>
            <person name="Grimwood J."/>
            <person name="Gundlach H."/>
            <person name="Haberer G."/>
            <person name="Hellsten U."/>
            <person name="Mitros T."/>
            <person name="Poliakov A."/>
            <person name="Schmutz J."/>
            <person name="Spannagl M."/>
            <person name="Tang H."/>
            <person name="Wang X."/>
            <person name="Wicker T."/>
            <person name="Bharti A.K."/>
            <person name="Chapman J."/>
            <person name="Feltus F.A."/>
            <person name="Gowik U."/>
            <person name="Grigoriev I.V."/>
            <person name="Lyons E."/>
            <person name="Maher C.A."/>
            <person name="Martis M."/>
            <person name="Narechania A."/>
            <person name="Otillar R.P."/>
            <person name="Penning B.W."/>
            <person name="Salamov A.A."/>
            <person name="Wang Y."/>
            <person name="Zhang L."/>
            <person name="Carpita N.C."/>
            <person name="Freeling M."/>
            <person name="Gingle A.R."/>
            <person name="Hash C.T."/>
            <person name="Keller B."/>
            <person name="Klein P."/>
            <person name="Kresovich S."/>
            <person name="McCann M.C."/>
            <person name="Ming R."/>
            <person name="Peterson D.G."/>
            <person name="Mehboob-ur-Rahman"/>
            <person name="Ware D."/>
            <person name="Westhoff P."/>
            <person name="Mayer K.F."/>
            <person name="Messing J."/>
            <person name="Rokhsar D.S."/>
        </authorList>
    </citation>
    <scope>NUCLEOTIDE SEQUENCE [LARGE SCALE GENOMIC DNA]</scope>
    <source>
        <strain evidence="3">cv. BTx623</strain>
    </source>
</reference>
<dbReference type="PANTHER" id="PTHR33184:SF72">
    <property type="entry name" value="BETA-1,3-N-ACETYLGLUCOSAMINYLTRANSFERASE FAMILY PROTEIN"/>
    <property type="match status" value="1"/>
</dbReference>
<evidence type="ECO:0000313" key="2">
    <source>
        <dbReference type="EMBL" id="KXG26124.1"/>
    </source>
</evidence>